<gene>
    <name evidence="1" type="primary">RvY_16559-1</name>
    <name evidence="1" type="synonym">RvY_16559.1</name>
    <name evidence="1" type="ORF">RvY_16559</name>
</gene>
<dbReference type="AlphaFoldDB" id="A0A1D1VYV4"/>
<protein>
    <submittedName>
        <fullName evidence="1">Uncharacterized protein</fullName>
    </submittedName>
</protein>
<accession>A0A1D1VYV4</accession>
<dbReference type="OrthoDB" id="2317065at2759"/>
<reference evidence="1 2" key="1">
    <citation type="journal article" date="2016" name="Nat. Commun.">
        <title>Extremotolerant tardigrade genome and improved radiotolerance of human cultured cells by tardigrade-unique protein.</title>
        <authorList>
            <person name="Hashimoto T."/>
            <person name="Horikawa D.D."/>
            <person name="Saito Y."/>
            <person name="Kuwahara H."/>
            <person name="Kozuka-Hata H."/>
            <person name="Shin-I T."/>
            <person name="Minakuchi Y."/>
            <person name="Ohishi K."/>
            <person name="Motoyama A."/>
            <person name="Aizu T."/>
            <person name="Enomoto A."/>
            <person name="Kondo K."/>
            <person name="Tanaka S."/>
            <person name="Hara Y."/>
            <person name="Koshikawa S."/>
            <person name="Sagara H."/>
            <person name="Miura T."/>
            <person name="Yokobori S."/>
            <person name="Miyagawa K."/>
            <person name="Suzuki Y."/>
            <person name="Kubo T."/>
            <person name="Oyama M."/>
            <person name="Kohara Y."/>
            <person name="Fujiyama A."/>
            <person name="Arakawa K."/>
            <person name="Katayama T."/>
            <person name="Toyoda A."/>
            <person name="Kunieda T."/>
        </authorList>
    </citation>
    <scope>NUCLEOTIDE SEQUENCE [LARGE SCALE GENOMIC DNA]</scope>
    <source>
        <strain evidence="1 2">YOKOZUNA-1</strain>
    </source>
</reference>
<proteinExistence type="predicted"/>
<evidence type="ECO:0000313" key="2">
    <source>
        <dbReference type="Proteomes" id="UP000186922"/>
    </source>
</evidence>
<evidence type="ECO:0000313" key="1">
    <source>
        <dbReference type="EMBL" id="GAV06595.1"/>
    </source>
</evidence>
<name>A0A1D1VYV4_RAMVA</name>
<organism evidence="1 2">
    <name type="scientific">Ramazzottius varieornatus</name>
    <name type="common">Water bear</name>
    <name type="synonym">Tardigrade</name>
    <dbReference type="NCBI Taxonomy" id="947166"/>
    <lineage>
        <taxon>Eukaryota</taxon>
        <taxon>Metazoa</taxon>
        <taxon>Ecdysozoa</taxon>
        <taxon>Tardigrada</taxon>
        <taxon>Eutardigrada</taxon>
        <taxon>Parachela</taxon>
        <taxon>Hypsibioidea</taxon>
        <taxon>Ramazzottiidae</taxon>
        <taxon>Ramazzottius</taxon>
    </lineage>
</organism>
<dbReference type="Proteomes" id="UP000186922">
    <property type="component" value="Unassembled WGS sequence"/>
</dbReference>
<dbReference type="EMBL" id="BDGG01000013">
    <property type="protein sequence ID" value="GAV06595.1"/>
    <property type="molecule type" value="Genomic_DNA"/>
</dbReference>
<comment type="caution">
    <text evidence="1">The sequence shown here is derived from an EMBL/GenBank/DDBJ whole genome shotgun (WGS) entry which is preliminary data.</text>
</comment>
<sequence length="142" mass="16179">MAVLHRSKDPLNDALVRLTRDNVLNRMGGVRIAKGMTRVGDAIIGFDGKDRYGRYFQLRIDYDPVKKGHVNLIVNDTEKHEYVGQTENWFLQLVNNINGGQYCDVPKAANQRTWNAKGGEGNVRYIAGIKKYMKMYMDARGI</sequence>
<keyword evidence="2" id="KW-1185">Reference proteome</keyword>